<evidence type="ECO:0008006" key="4">
    <source>
        <dbReference type="Google" id="ProtNLM"/>
    </source>
</evidence>
<dbReference type="SUPFAM" id="SSF101756">
    <property type="entry name" value="Hypothetical protein YgiW"/>
    <property type="match status" value="1"/>
</dbReference>
<keyword evidence="1" id="KW-0472">Membrane</keyword>
<accession>A0ABS4BC80</accession>
<evidence type="ECO:0000256" key="1">
    <source>
        <dbReference type="SAM" id="Phobius"/>
    </source>
</evidence>
<keyword evidence="1" id="KW-1133">Transmembrane helix</keyword>
<organism evidence="2 3">
    <name type="scientific">Jiella mangrovi</name>
    <dbReference type="NCBI Taxonomy" id="2821407"/>
    <lineage>
        <taxon>Bacteria</taxon>
        <taxon>Pseudomonadati</taxon>
        <taxon>Pseudomonadota</taxon>
        <taxon>Alphaproteobacteria</taxon>
        <taxon>Hyphomicrobiales</taxon>
        <taxon>Aurantimonadaceae</taxon>
        <taxon>Jiella</taxon>
    </lineage>
</organism>
<dbReference type="RefSeq" id="WP_209592768.1">
    <property type="nucleotide sequence ID" value="NZ_JAGJCF010000001.1"/>
</dbReference>
<sequence>MSIDPSEPPGGRGPRSKDWRSRLRHAFRHRPRAGRRTRLGLAGAGLLALGIVVGGIGTGLSGLGSETVLPLKPQAIASLTETWSPVAISGKVADVFGNKLLITDASGRALVDAGPARWSGAAAKPGETVTVQGRFDDGVLHGEMLVHQDGSVTRLGPPPPPLGRLRGEVARIAGF</sequence>
<dbReference type="InterPro" id="IPR036700">
    <property type="entry name" value="BOBF_sf"/>
</dbReference>
<proteinExistence type="predicted"/>
<keyword evidence="1" id="KW-0812">Transmembrane</keyword>
<evidence type="ECO:0000313" key="3">
    <source>
        <dbReference type="Proteomes" id="UP000678276"/>
    </source>
</evidence>
<reference evidence="2 3" key="1">
    <citation type="submission" date="2021-04" db="EMBL/GenBank/DDBJ databases">
        <title>Whole genome sequence of Jiella sp. KSK16Y-1.</title>
        <authorList>
            <person name="Tuo L."/>
        </authorList>
    </citation>
    <scope>NUCLEOTIDE SEQUENCE [LARGE SCALE GENOMIC DNA]</scope>
    <source>
        <strain evidence="2 3">KSK16Y-1</strain>
    </source>
</reference>
<feature type="transmembrane region" description="Helical" evidence="1">
    <location>
        <begin position="39"/>
        <end position="63"/>
    </location>
</feature>
<dbReference type="Proteomes" id="UP000678276">
    <property type="component" value="Unassembled WGS sequence"/>
</dbReference>
<dbReference type="EMBL" id="JAGJCF010000001">
    <property type="protein sequence ID" value="MBP0614358.1"/>
    <property type="molecule type" value="Genomic_DNA"/>
</dbReference>
<gene>
    <name evidence="2" type="ORF">J6595_01985</name>
</gene>
<evidence type="ECO:0000313" key="2">
    <source>
        <dbReference type="EMBL" id="MBP0614358.1"/>
    </source>
</evidence>
<comment type="caution">
    <text evidence="2">The sequence shown here is derived from an EMBL/GenBank/DDBJ whole genome shotgun (WGS) entry which is preliminary data.</text>
</comment>
<protein>
    <recommendedName>
        <fullName evidence="4">DNA-binding protein</fullName>
    </recommendedName>
</protein>
<keyword evidence="3" id="KW-1185">Reference proteome</keyword>
<name>A0ABS4BC80_9HYPH</name>